<feature type="region of interest" description="Disordered" evidence="6">
    <location>
        <begin position="434"/>
        <end position="460"/>
    </location>
</feature>
<dbReference type="PANTHER" id="PTHR23065:SF7">
    <property type="entry name" value="NOSTRIN, ISOFORM H"/>
    <property type="match status" value="1"/>
</dbReference>
<keyword evidence="3" id="KW-0963">Cytoplasm</keyword>
<feature type="compositionally biased region" description="Basic and acidic residues" evidence="6">
    <location>
        <begin position="117"/>
        <end position="136"/>
    </location>
</feature>
<dbReference type="CDD" id="cd00174">
    <property type="entry name" value="SH3"/>
    <property type="match status" value="1"/>
</dbReference>
<dbReference type="Gene3D" id="2.30.30.40">
    <property type="entry name" value="SH3 Domains"/>
    <property type="match status" value="1"/>
</dbReference>
<evidence type="ECO:0000313" key="8">
    <source>
        <dbReference type="EMBL" id="RCI02048.1"/>
    </source>
</evidence>
<evidence type="ECO:0000259" key="7">
    <source>
        <dbReference type="PROSITE" id="PS50002"/>
    </source>
</evidence>
<dbReference type="GO" id="GO:0043226">
    <property type="term" value="C:organelle"/>
    <property type="evidence" value="ECO:0007669"/>
    <property type="project" value="UniProtKB-ARBA"/>
</dbReference>
<dbReference type="PROSITE" id="PS50002">
    <property type="entry name" value="SH3"/>
    <property type="match status" value="1"/>
</dbReference>
<evidence type="ECO:0000256" key="2">
    <source>
        <dbReference type="ARBA" id="ARBA00022443"/>
    </source>
</evidence>
<comment type="subcellular location">
    <subcellularLocation>
        <location evidence="1">Cytoplasm</location>
    </subcellularLocation>
</comment>
<feature type="compositionally biased region" description="Basic and acidic residues" evidence="6">
    <location>
        <begin position="370"/>
        <end position="397"/>
    </location>
</feature>
<evidence type="ECO:0000256" key="1">
    <source>
        <dbReference type="ARBA" id="ARBA00004496"/>
    </source>
</evidence>
<name>A0A367KIQ5_RHIST</name>
<dbReference type="InterPro" id="IPR027267">
    <property type="entry name" value="AH/BAR_dom_sf"/>
</dbReference>
<feature type="region of interest" description="Disordered" evidence="6">
    <location>
        <begin position="117"/>
        <end position="154"/>
    </location>
</feature>
<organism evidence="8 9">
    <name type="scientific">Rhizopus stolonifer</name>
    <name type="common">Rhizopus nigricans</name>
    <dbReference type="NCBI Taxonomy" id="4846"/>
    <lineage>
        <taxon>Eukaryota</taxon>
        <taxon>Fungi</taxon>
        <taxon>Fungi incertae sedis</taxon>
        <taxon>Mucoromycota</taxon>
        <taxon>Mucoromycotina</taxon>
        <taxon>Mucoromycetes</taxon>
        <taxon>Mucorales</taxon>
        <taxon>Mucorineae</taxon>
        <taxon>Rhizopodaceae</taxon>
        <taxon>Rhizopus</taxon>
    </lineage>
</organism>
<dbReference type="InterPro" id="IPR036028">
    <property type="entry name" value="SH3-like_dom_sf"/>
</dbReference>
<evidence type="ECO:0000256" key="3">
    <source>
        <dbReference type="ARBA" id="ARBA00022490"/>
    </source>
</evidence>
<sequence length="962" mass="109531">MAQPTIEKLKNVYDEGLKDLSKIVEEWNTEWKKTCESFEKLEQERIEFFASNLSNYANLMIGCLENEVQAYERANASVKEINVSQDLVDFVNENKSTHIVPTPMDYVKLHAYNEANKDRGGADRHTFHSTMDHEEHSDTEDHDDTKENTQTKTDTISQTIPLDISTEADDIADDQTEVESPSVMMIGKMEVYGSDEEDSDSEYVYVTDSEFEEEEGEEKKGDGVLPEPNTLDIADEPQLVEKPVERPRIQTVQNRSTLEERGLYKNHISDSPTSPIRDGSSILLKKGLSARQRVSFSGGQRPYEMNGETLAEKVNRVVSSDSVSNDTININQEEAATELDNMLRELDSSHRSRSRNIRPTASASSPGILQDRKSSYFNKKDAQRVSPIDTDKGSRRFSRDLQQRILSPKSPDSLSQSPSTVSSGDFYDPFYSLSSSSRSANTINSDGSIKPTKSTSTSAPTAQMIYERMLKNGNMDSYRRRRSSINTDTVSLGSVRSRESLSSITQDLYNAKPAPENKEQFVDFAIAQYDYEAADEGEISFHQGDLLGIISKGDSEDEQGWWEASLLDKRNQKVVRTGLVPKNHSNKIYALPFKLPKEKVGQIVNMVSYVNQHAFFALFKIIKSIFTKQLPQAQDSIRSLQVRKAYIPIWYYDIAISADITPTSANNESKEELEKALGPQRQVLGIGFDCYWPGHTWDPVSYLSFPKPGKEKKFVPFEKKIYEDKEDIEIIPFSVNPLKDIGDRAPSVLEGMSVQVSSNRSFEMNNANVLIQAAYPVYWPVYIAQFKMQEKEEEKTVVVSADDENSPFYQWESTRTKSEQWINGGPWIKLDVTEIGWRVGFRQPLEQLVKKFLDQAVGHFQITQDINWEDKRIQNITAYEEQNKKYIQQLFTVWSKKNMLVLTDNVDGSKKAIGFGDKEHPGIKMTNVEQVRNNIISKISDELVKLEESEPAWYKDYRNNLK</sequence>
<dbReference type="AlphaFoldDB" id="A0A367KIQ5"/>
<dbReference type="PANTHER" id="PTHR23065">
    <property type="entry name" value="PROLINE-SERINE-THREONINE PHOSPHATASE INTERACTING PROTEIN 1"/>
    <property type="match status" value="1"/>
</dbReference>
<dbReference type="EMBL" id="PJQM01001554">
    <property type="protein sequence ID" value="RCI02048.1"/>
    <property type="molecule type" value="Genomic_DNA"/>
</dbReference>
<dbReference type="Proteomes" id="UP000253551">
    <property type="component" value="Unassembled WGS sequence"/>
</dbReference>
<feature type="region of interest" description="Disordered" evidence="6">
    <location>
        <begin position="211"/>
        <end position="230"/>
    </location>
</feature>
<dbReference type="GO" id="GO:0005737">
    <property type="term" value="C:cytoplasm"/>
    <property type="evidence" value="ECO:0007669"/>
    <property type="project" value="TreeGrafter"/>
</dbReference>
<keyword evidence="9" id="KW-1185">Reference proteome</keyword>
<evidence type="ECO:0000256" key="4">
    <source>
        <dbReference type="ARBA" id="ARBA00022553"/>
    </source>
</evidence>
<accession>A0A367KIQ5</accession>
<evidence type="ECO:0000313" key="9">
    <source>
        <dbReference type="Proteomes" id="UP000253551"/>
    </source>
</evidence>
<dbReference type="PRINTS" id="PR00452">
    <property type="entry name" value="SH3DOMAIN"/>
</dbReference>
<feature type="compositionally biased region" description="Low complexity" evidence="6">
    <location>
        <begin position="448"/>
        <end position="460"/>
    </location>
</feature>
<protein>
    <recommendedName>
        <fullName evidence="7">SH3 domain-containing protein</fullName>
    </recommendedName>
</protein>
<dbReference type="STRING" id="4846.A0A367KIQ5"/>
<feature type="domain" description="SH3" evidence="7">
    <location>
        <begin position="520"/>
        <end position="590"/>
    </location>
</feature>
<evidence type="ECO:0000256" key="6">
    <source>
        <dbReference type="SAM" id="MobiDB-lite"/>
    </source>
</evidence>
<dbReference type="SUPFAM" id="SSF103657">
    <property type="entry name" value="BAR/IMD domain-like"/>
    <property type="match status" value="1"/>
</dbReference>
<dbReference type="Gene3D" id="1.20.1270.60">
    <property type="entry name" value="Arfaptin homology (AH) domain/BAR domain"/>
    <property type="match status" value="1"/>
</dbReference>
<dbReference type="SUPFAM" id="SSF50044">
    <property type="entry name" value="SH3-domain"/>
    <property type="match status" value="1"/>
</dbReference>
<dbReference type="OrthoDB" id="5971719at2759"/>
<keyword evidence="4" id="KW-0597">Phosphoprotein</keyword>
<dbReference type="GO" id="GO:0005886">
    <property type="term" value="C:plasma membrane"/>
    <property type="evidence" value="ECO:0007669"/>
    <property type="project" value="TreeGrafter"/>
</dbReference>
<gene>
    <name evidence="8" type="ORF">CU098_003462</name>
</gene>
<dbReference type="Pfam" id="PF00018">
    <property type="entry name" value="SH3_1"/>
    <property type="match status" value="1"/>
</dbReference>
<dbReference type="SMART" id="SM00326">
    <property type="entry name" value="SH3"/>
    <property type="match status" value="1"/>
</dbReference>
<reference evidence="8 9" key="1">
    <citation type="journal article" date="2018" name="G3 (Bethesda)">
        <title>Phylogenetic and Phylogenomic Definition of Rhizopus Species.</title>
        <authorList>
            <person name="Gryganskyi A.P."/>
            <person name="Golan J."/>
            <person name="Dolatabadi S."/>
            <person name="Mondo S."/>
            <person name="Robb S."/>
            <person name="Idnurm A."/>
            <person name="Muszewska A."/>
            <person name="Steczkiewicz K."/>
            <person name="Masonjones S."/>
            <person name="Liao H.L."/>
            <person name="Gajdeczka M.T."/>
            <person name="Anike F."/>
            <person name="Vuek A."/>
            <person name="Anishchenko I.M."/>
            <person name="Voigt K."/>
            <person name="de Hoog G.S."/>
            <person name="Smith M.E."/>
            <person name="Heitman J."/>
            <person name="Vilgalys R."/>
            <person name="Stajich J.E."/>
        </authorList>
    </citation>
    <scope>NUCLEOTIDE SEQUENCE [LARGE SCALE GENOMIC DNA]</scope>
    <source>
        <strain evidence="8 9">LSU 92-RS-03</strain>
    </source>
</reference>
<dbReference type="InterPro" id="IPR001452">
    <property type="entry name" value="SH3_domain"/>
</dbReference>
<feature type="region of interest" description="Disordered" evidence="6">
    <location>
        <begin position="347"/>
        <end position="397"/>
    </location>
</feature>
<proteinExistence type="predicted"/>
<evidence type="ECO:0000256" key="5">
    <source>
        <dbReference type="PROSITE-ProRule" id="PRU00192"/>
    </source>
</evidence>
<comment type="caution">
    <text evidence="8">The sequence shown here is derived from an EMBL/GenBank/DDBJ whole genome shotgun (WGS) entry which is preliminary data.</text>
</comment>
<keyword evidence="2 5" id="KW-0728">SH3 domain</keyword>
<feature type="compositionally biased region" description="Polar residues" evidence="6">
    <location>
        <begin position="357"/>
        <end position="367"/>
    </location>
</feature>